<evidence type="ECO:0000313" key="1">
    <source>
        <dbReference type="EMBL" id="AEA70156.1"/>
    </source>
</evidence>
<dbReference type="KEGG" id="pba:PSEBR_cmegm93"/>
<protein>
    <submittedName>
        <fullName evidence="1">Uncharacterized protein</fullName>
    </submittedName>
</protein>
<dbReference type="AlphaFoldDB" id="F2KJD0"/>
<reference key="2">
    <citation type="submission" date="2011-03" db="EMBL/GenBank/DDBJ databases">
        <title>Complete Genome Sequence of a beneficial plant roots-associated bacterium Pseudomonas brassicacearum.</title>
        <authorList>
            <person name="Ortet P."/>
            <person name="Barakat M."/>
            <person name="Lalaouna D."/>
            <person name="Fochesato S."/>
            <person name="Barbe V."/>
            <person name="Santaella C."/>
            <person name="Heulin T."/>
            <person name="Achouak W."/>
        </authorList>
    </citation>
    <scope>NUCLEOTIDE SEQUENCE</scope>
    <source>
        <strain>NFM421</strain>
    </source>
</reference>
<sequence>MRLIQKSGFLLVFVALSSVGQISFPTNDDHFIAVTAVAIGRMCAEQKPEMNYSLQNLLSMPDRGVTSELKKEIAKVDADPSLQDEIMAIQIHAAGDFSAMKYLCPSYAPKDTK</sequence>
<proteinExistence type="predicted"/>
<reference evidence="1 2" key="1">
    <citation type="journal article" date="2011" name="J. Bacteriol.">
        <title>Complete genome sequence of a beneficial plant root-associated bacterium, Pseudomonas brassicacearum.</title>
        <authorList>
            <person name="Ortet P."/>
            <person name="Barakat M."/>
            <person name="Lalaouna D."/>
            <person name="Fochesato S."/>
            <person name="Barbe V."/>
            <person name="Vacherie B."/>
            <person name="Santaella C."/>
            <person name="Heulin T."/>
            <person name="Achouak W."/>
        </authorList>
    </citation>
    <scope>NUCLEOTIDE SEQUENCE [LARGE SCALE GENOMIC DNA]</scope>
    <source>
        <strain evidence="1 2">NFM421</strain>
    </source>
</reference>
<dbReference type="Proteomes" id="UP000006692">
    <property type="component" value="Chromosome"/>
</dbReference>
<name>F2KJD0_PSEBN</name>
<gene>
    <name evidence="1" type="ORF">PSEBR_cmegm93</name>
</gene>
<organism evidence="1 2">
    <name type="scientific">Pseudomonas brassicacearum (strain NFM421)</name>
    <dbReference type="NCBI Taxonomy" id="994484"/>
    <lineage>
        <taxon>Bacteria</taxon>
        <taxon>Pseudomonadati</taxon>
        <taxon>Pseudomonadota</taxon>
        <taxon>Gammaproteobacteria</taxon>
        <taxon>Pseudomonadales</taxon>
        <taxon>Pseudomonadaceae</taxon>
        <taxon>Pseudomonas</taxon>
    </lineage>
</organism>
<dbReference type="HOGENOM" id="CLU_2131333_0_0_6"/>
<dbReference type="EMBL" id="CP002585">
    <property type="protein sequence ID" value="AEA70156.1"/>
    <property type="molecule type" value="Genomic_DNA"/>
</dbReference>
<accession>F2KJD0</accession>
<evidence type="ECO:0000313" key="2">
    <source>
        <dbReference type="Proteomes" id="UP000006692"/>
    </source>
</evidence>
<dbReference type="RefSeq" id="WP_013693830.1">
    <property type="nucleotide sequence ID" value="NC_015379.1"/>
</dbReference>